<organism evidence="5 6">
    <name type="scientific">Cladophialophora chaetospira</name>
    <dbReference type="NCBI Taxonomy" id="386627"/>
    <lineage>
        <taxon>Eukaryota</taxon>
        <taxon>Fungi</taxon>
        <taxon>Dikarya</taxon>
        <taxon>Ascomycota</taxon>
        <taxon>Pezizomycotina</taxon>
        <taxon>Eurotiomycetes</taxon>
        <taxon>Chaetothyriomycetidae</taxon>
        <taxon>Chaetothyriales</taxon>
        <taxon>Herpotrichiellaceae</taxon>
        <taxon>Cladophialophora</taxon>
    </lineage>
</organism>
<dbReference type="GO" id="GO:0019433">
    <property type="term" value="P:triglyceride catabolic process"/>
    <property type="evidence" value="ECO:0007669"/>
    <property type="project" value="TreeGrafter"/>
</dbReference>
<dbReference type="GO" id="GO:0006654">
    <property type="term" value="P:phosphatidic acid biosynthetic process"/>
    <property type="evidence" value="ECO:0007669"/>
    <property type="project" value="TreeGrafter"/>
</dbReference>
<evidence type="ECO:0000256" key="3">
    <source>
        <dbReference type="ARBA" id="ARBA00023002"/>
    </source>
</evidence>
<gene>
    <name evidence="5" type="primary">AYR1_1</name>
    <name evidence="5" type="ORF">H2200_001726</name>
</gene>
<dbReference type="Pfam" id="PF00106">
    <property type="entry name" value="adh_short"/>
    <property type="match status" value="1"/>
</dbReference>
<accession>A0AA38XM92</accession>
<protein>
    <submittedName>
        <fullName evidence="5">NADPH-dependent 1-acyl dihydroxyacetone phosphate reductase</fullName>
        <ecNumber evidence="5">1.1.1.101</ecNumber>
    </submittedName>
</protein>
<evidence type="ECO:0000256" key="2">
    <source>
        <dbReference type="ARBA" id="ARBA00022857"/>
    </source>
</evidence>
<dbReference type="SUPFAM" id="SSF51735">
    <property type="entry name" value="NAD(P)-binding Rossmann-fold domains"/>
    <property type="match status" value="1"/>
</dbReference>
<sequence>MASLKTIGIETLQMDVLSDESVKAAVAEVSRRTDGRLDVLLNNAGTGYSTPLMDASLPEIAKLFELNTLSCLRVTQHFLPLLRKAKDGALLVNNTSVASVMPVPLQGPYSMSKAATGFMSEVLRLELQPFNIKVVDLKTGTVKSNFFANTTSSGSSEGGSIHLPPDSLYAPGKEQVEKFMRADGVPSIPADQWAEAVVKDLSKKNPPYHVWRGGNALQVWLATLLPVGLSDGMIKKMSGLDIVERYYRGLTGPKTK</sequence>
<dbReference type="PRINTS" id="PR00081">
    <property type="entry name" value="GDHRDH"/>
</dbReference>
<proteinExistence type="inferred from homology"/>
<dbReference type="InterPro" id="IPR020904">
    <property type="entry name" value="Sc_DH/Rdtase_CS"/>
</dbReference>
<dbReference type="GO" id="GO:0004806">
    <property type="term" value="F:triacylglycerol lipase activity"/>
    <property type="evidence" value="ECO:0007669"/>
    <property type="project" value="TreeGrafter"/>
</dbReference>
<dbReference type="AlphaFoldDB" id="A0AA38XM92"/>
<keyword evidence="3 5" id="KW-0560">Oxidoreductase</keyword>
<dbReference type="InterPro" id="IPR002347">
    <property type="entry name" value="SDR_fam"/>
</dbReference>
<dbReference type="PANTHER" id="PTHR44169">
    <property type="entry name" value="NADPH-DEPENDENT 1-ACYLDIHYDROXYACETONE PHOSPHATE REDUCTASE"/>
    <property type="match status" value="1"/>
</dbReference>
<dbReference type="Gene3D" id="3.40.50.720">
    <property type="entry name" value="NAD(P)-binding Rossmann-like Domain"/>
    <property type="match status" value="1"/>
</dbReference>
<dbReference type="Proteomes" id="UP001172673">
    <property type="component" value="Unassembled WGS sequence"/>
</dbReference>
<keyword evidence="6" id="KW-1185">Reference proteome</keyword>
<comment type="similarity">
    <text evidence="1 4">Belongs to the short-chain dehydrogenases/reductases (SDR) family.</text>
</comment>
<dbReference type="InterPro" id="IPR036291">
    <property type="entry name" value="NAD(P)-bd_dom_sf"/>
</dbReference>
<dbReference type="EC" id="1.1.1.101" evidence="5"/>
<evidence type="ECO:0000313" key="6">
    <source>
        <dbReference type="Proteomes" id="UP001172673"/>
    </source>
</evidence>
<dbReference type="PANTHER" id="PTHR44169:SF3">
    <property type="entry name" value="SHORT-CHAIN DEHYDROGENASE SRDE"/>
    <property type="match status" value="1"/>
</dbReference>
<evidence type="ECO:0000256" key="1">
    <source>
        <dbReference type="ARBA" id="ARBA00006484"/>
    </source>
</evidence>
<keyword evidence="2" id="KW-0521">NADP</keyword>
<dbReference type="EMBL" id="JAPDRK010000002">
    <property type="protein sequence ID" value="KAJ9615650.1"/>
    <property type="molecule type" value="Genomic_DNA"/>
</dbReference>
<evidence type="ECO:0000313" key="5">
    <source>
        <dbReference type="EMBL" id="KAJ9615650.1"/>
    </source>
</evidence>
<dbReference type="GO" id="GO:0005783">
    <property type="term" value="C:endoplasmic reticulum"/>
    <property type="evidence" value="ECO:0007669"/>
    <property type="project" value="TreeGrafter"/>
</dbReference>
<dbReference type="GO" id="GO:0000140">
    <property type="term" value="F:acylglycerone-phosphate reductase (NADP+) activity"/>
    <property type="evidence" value="ECO:0007669"/>
    <property type="project" value="UniProtKB-EC"/>
</dbReference>
<dbReference type="PROSITE" id="PS00061">
    <property type="entry name" value="ADH_SHORT"/>
    <property type="match status" value="1"/>
</dbReference>
<dbReference type="PRINTS" id="PR00080">
    <property type="entry name" value="SDRFAMILY"/>
</dbReference>
<reference evidence="5" key="1">
    <citation type="submission" date="2022-10" db="EMBL/GenBank/DDBJ databases">
        <title>Culturing micro-colonial fungi from biological soil crusts in the Mojave desert and describing Neophaeococcomyces mojavensis, and introducing the new genera and species Taxawa tesnikishii.</title>
        <authorList>
            <person name="Kurbessoian T."/>
            <person name="Stajich J.E."/>
        </authorList>
    </citation>
    <scope>NUCLEOTIDE SEQUENCE</scope>
    <source>
        <strain evidence="5">TK_41</strain>
    </source>
</reference>
<dbReference type="GO" id="GO:0005811">
    <property type="term" value="C:lipid droplet"/>
    <property type="evidence" value="ECO:0007669"/>
    <property type="project" value="TreeGrafter"/>
</dbReference>
<name>A0AA38XM92_9EURO</name>
<comment type="caution">
    <text evidence="5">The sequence shown here is derived from an EMBL/GenBank/DDBJ whole genome shotgun (WGS) entry which is preliminary data.</text>
</comment>
<evidence type="ECO:0000256" key="4">
    <source>
        <dbReference type="RuleBase" id="RU000363"/>
    </source>
</evidence>